<gene>
    <name evidence="1" type="ORF">RRG08_042546</name>
</gene>
<proteinExistence type="predicted"/>
<reference evidence="1" key="1">
    <citation type="journal article" date="2023" name="G3 (Bethesda)">
        <title>A reference genome for the long-term kleptoplast-retaining sea slug Elysia crispata morphotype clarki.</title>
        <authorList>
            <person name="Eastman K.E."/>
            <person name="Pendleton A.L."/>
            <person name="Shaikh M.A."/>
            <person name="Suttiyut T."/>
            <person name="Ogas R."/>
            <person name="Tomko P."/>
            <person name="Gavelis G."/>
            <person name="Widhalm J.R."/>
            <person name="Wisecaver J.H."/>
        </authorList>
    </citation>
    <scope>NUCLEOTIDE SEQUENCE</scope>
    <source>
        <strain evidence="1">ECLA1</strain>
    </source>
</reference>
<evidence type="ECO:0000313" key="1">
    <source>
        <dbReference type="EMBL" id="KAK3702553.1"/>
    </source>
</evidence>
<name>A0AAE0XQ95_9GAST</name>
<dbReference type="EMBL" id="JAWDGP010007852">
    <property type="protein sequence ID" value="KAK3702553.1"/>
    <property type="molecule type" value="Genomic_DNA"/>
</dbReference>
<organism evidence="1 2">
    <name type="scientific">Elysia crispata</name>
    <name type="common">lettuce slug</name>
    <dbReference type="NCBI Taxonomy" id="231223"/>
    <lineage>
        <taxon>Eukaryota</taxon>
        <taxon>Metazoa</taxon>
        <taxon>Spiralia</taxon>
        <taxon>Lophotrochozoa</taxon>
        <taxon>Mollusca</taxon>
        <taxon>Gastropoda</taxon>
        <taxon>Heterobranchia</taxon>
        <taxon>Euthyneura</taxon>
        <taxon>Panpulmonata</taxon>
        <taxon>Sacoglossa</taxon>
        <taxon>Placobranchoidea</taxon>
        <taxon>Plakobranchidae</taxon>
        <taxon>Elysia</taxon>
    </lineage>
</organism>
<sequence length="113" mass="13183">MPHDQSQTRISQIKVKFRRERKKVKYAATCVAATKHELFQKKSLQRARESSSFTFPMESDSFSFREKCERYEENAVDLTCSLLTNKAQLKCGKFRFAIRAVALVRPHLFADSF</sequence>
<comment type="caution">
    <text evidence="1">The sequence shown here is derived from an EMBL/GenBank/DDBJ whole genome shotgun (WGS) entry which is preliminary data.</text>
</comment>
<accession>A0AAE0XQ95</accession>
<dbReference type="AlphaFoldDB" id="A0AAE0XQ95"/>
<dbReference type="Proteomes" id="UP001283361">
    <property type="component" value="Unassembled WGS sequence"/>
</dbReference>
<keyword evidence="2" id="KW-1185">Reference proteome</keyword>
<protein>
    <submittedName>
        <fullName evidence="1">Uncharacterized protein</fullName>
    </submittedName>
</protein>
<evidence type="ECO:0000313" key="2">
    <source>
        <dbReference type="Proteomes" id="UP001283361"/>
    </source>
</evidence>